<feature type="domain" description="GTPase-associated protein 1-like C-terminal" evidence="3">
    <location>
        <begin position="303"/>
        <end position="816"/>
    </location>
</feature>
<feature type="compositionally biased region" description="Pro residues" evidence="1">
    <location>
        <begin position="873"/>
        <end position="912"/>
    </location>
</feature>
<sequence length="912" mass="97573">MVIRRLSYLLDREPDTGSARLRPLRSPEPPPGGGTGVSEDLLAQVEQILDLTHRRTPHGVLSCSRLPAGGSLLCNGRADGEDPDGQRQFIEILHLPAGAAGFDRMWPIDTWRSRSWESPGPADEHGDPLPVPEGHFGREMLVRFAQEQSSRVAPFLADVRRLWADPAGRQIVIAEEDPETIVRWIALACASLPEHRARELTFVTGADEPHEAPQQIIGIGPDSSFDRHDPLLVGHLYRVHDGLGGPGSPYVPDPWAELTAALWQAGTPPTPGATTFSTSRAAPPGPAAVPSAAGSSASGASSAGTAEAADPFDLAALVPQLLRMGTASGEGFTALQGESLHAVIASLASAAQDPAQGAPAVEELTRVCQELGKHCPESVTDPLALALARRRLAAALDQDTGLRHDPLVGLPLGEAAQRSLRSEFGARFDKGLGHRLRGPVSAWAGPLHLALVLHGPQGSGVEDAVNRLVRVLLQPRVPECADAVAVLKSVGHQGLNRRVLAKIAVETSGRRSHLLRELLMSPHGEWVRSRLDIAPPSVRVVELAVRWGGPPHHLRGVDLFAKLAEPAPGAAVSAATDPPTLETLWGLVWGAGQPERRDFPAILRICGAEAVLAANLGTRFLAWLTSPGRFDRELVEFAQAVHRRPELTGRERATAQLLVTADDFARTGRAPRDVVDSLGELRRAASPVDGPVWDGVQYLLARGFAALPPQELYQSGALSYLATGEPALQQHYRAAVQADFADDAKIRGMAAQPEIIADLFYVWRKDLTRSSREWHAMVDDLLRQTIGVVLRRMSDEQRGAVATRLVGRSNNWLQSWLRWSHRMAVGGSRDTQLPGAPASYSPGQGQGQGGQGHGPGQRTGHGEGHGPGHRPGQPGPPPTPHVPGRPPPPPSGELPPLPPKYPPGYSPSHPPR</sequence>
<evidence type="ECO:0000313" key="5">
    <source>
        <dbReference type="Proteomes" id="UP000660265"/>
    </source>
</evidence>
<keyword evidence="5" id="KW-1185">Reference proteome</keyword>
<feature type="compositionally biased region" description="Gly residues" evidence="1">
    <location>
        <begin position="844"/>
        <end position="859"/>
    </location>
</feature>
<evidence type="ECO:0000256" key="1">
    <source>
        <dbReference type="SAM" id="MobiDB-lite"/>
    </source>
</evidence>
<feature type="region of interest" description="Disordered" evidence="1">
    <location>
        <begin position="17"/>
        <end position="38"/>
    </location>
</feature>
<dbReference type="InterPro" id="IPR045401">
    <property type="entry name" value="GAP1-M"/>
</dbReference>
<comment type="caution">
    <text evidence="4">The sequence shown here is derived from an EMBL/GenBank/DDBJ whole genome shotgun (WGS) entry which is preliminary data.</text>
</comment>
<gene>
    <name evidence="4" type="ORF">GCM10011583_34700</name>
</gene>
<feature type="domain" description="GTPase-associated protein 1 middle" evidence="2">
    <location>
        <begin position="143"/>
        <end position="231"/>
    </location>
</feature>
<dbReference type="InterPro" id="IPR049532">
    <property type="entry name" value="GAP1-like_C"/>
</dbReference>
<feature type="region of interest" description="Disordered" evidence="1">
    <location>
        <begin position="827"/>
        <end position="912"/>
    </location>
</feature>
<evidence type="ECO:0000259" key="2">
    <source>
        <dbReference type="Pfam" id="PF20014"/>
    </source>
</evidence>
<organism evidence="4 5">
    <name type="scientific">Streptomyces camponoticapitis</name>
    <dbReference type="NCBI Taxonomy" id="1616125"/>
    <lineage>
        <taxon>Bacteria</taxon>
        <taxon>Bacillati</taxon>
        <taxon>Actinomycetota</taxon>
        <taxon>Actinomycetes</taxon>
        <taxon>Kitasatosporales</taxon>
        <taxon>Streptomycetaceae</taxon>
        <taxon>Streptomyces</taxon>
    </lineage>
</organism>
<dbReference type="RefSeq" id="WP_189108377.1">
    <property type="nucleotide sequence ID" value="NZ_BMMV01000010.1"/>
</dbReference>
<evidence type="ECO:0000313" key="4">
    <source>
        <dbReference type="EMBL" id="GGK00318.1"/>
    </source>
</evidence>
<dbReference type="Pfam" id="PF20014">
    <property type="entry name" value="GAP1-M"/>
    <property type="match status" value="1"/>
</dbReference>
<protein>
    <submittedName>
        <fullName evidence="4">Uncharacterized protein</fullName>
    </submittedName>
</protein>
<feature type="compositionally biased region" description="Low complexity" evidence="1">
    <location>
        <begin position="288"/>
        <end position="304"/>
    </location>
</feature>
<reference evidence="5" key="1">
    <citation type="journal article" date="2019" name="Int. J. Syst. Evol. Microbiol.">
        <title>The Global Catalogue of Microorganisms (GCM) 10K type strain sequencing project: providing services to taxonomists for standard genome sequencing and annotation.</title>
        <authorList>
            <consortium name="The Broad Institute Genomics Platform"/>
            <consortium name="The Broad Institute Genome Sequencing Center for Infectious Disease"/>
            <person name="Wu L."/>
            <person name="Ma J."/>
        </authorList>
    </citation>
    <scope>NUCLEOTIDE SEQUENCE [LARGE SCALE GENOMIC DNA]</scope>
    <source>
        <strain evidence="5">CGMCC 4.7275</strain>
    </source>
</reference>
<evidence type="ECO:0000259" key="3">
    <source>
        <dbReference type="Pfam" id="PF20052"/>
    </source>
</evidence>
<feature type="region of interest" description="Disordered" evidence="1">
    <location>
        <begin position="266"/>
        <end position="304"/>
    </location>
</feature>
<dbReference type="Pfam" id="PF20052">
    <property type="entry name" value="GAP1-C"/>
    <property type="match status" value="1"/>
</dbReference>
<dbReference type="EMBL" id="BMMV01000010">
    <property type="protein sequence ID" value="GGK00318.1"/>
    <property type="molecule type" value="Genomic_DNA"/>
</dbReference>
<dbReference type="Proteomes" id="UP000660265">
    <property type="component" value="Unassembled WGS sequence"/>
</dbReference>
<accession>A0ABQ2EAM8</accession>
<name>A0ABQ2EAM8_9ACTN</name>
<proteinExistence type="predicted"/>